<reference evidence="1" key="1">
    <citation type="journal article" date="2014" name="Front. Microbiol.">
        <title>High frequency of phylogenetically diverse reductive dehalogenase-homologous genes in deep subseafloor sedimentary metagenomes.</title>
        <authorList>
            <person name="Kawai M."/>
            <person name="Futagami T."/>
            <person name="Toyoda A."/>
            <person name="Takaki Y."/>
            <person name="Nishi S."/>
            <person name="Hori S."/>
            <person name="Arai W."/>
            <person name="Tsubouchi T."/>
            <person name="Morono Y."/>
            <person name="Uchiyama I."/>
            <person name="Ito T."/>
            <person name="Fujiyama A."/>
            <person name="Inagaki F."/>
            <person name="Takami H."/>
        </authorList>
    </citation>
    <scope>NUCLEOTIDE SEQUENCE</scope>
    <source>
        <strain evidence="1">Expedition CK06-06</strain>
    </source>
</reference>
<accession>X1P9F0</accession>
<evidence type="ECO:0000313" key="1">
    <source>
        <dbReference type="EMBL" id="GAI52942.1"/>
    </source>
</evidence>
<gene>
    <name evidence="1" type="ORF">S06H3_56492</name>
</gene>
<sequence>MANNNNIFRQAKQLLNEKPVLEMNDKEFGIVNTATMPLLLLHEFSDRSIDDGLEELAKKVDEHIRMMVAASRGRVVVTQRLHKPFTQVRILPPLPIDLEK</sequence>
<name>X1P9F0_9ZZZZ</name>
<protein>
    <submittedName>
        <fullName evidence="1">Uncharacterized protein</fullName>
    </submittedName>
</protein>
<comment type="caution">
    <text evidence="1">The sequence shown here is derived from an EMBL/GenBank/DDBJ whole genome shotgun (WGS) entry which is preliminary data.</text>
</comment>
<dbReference type="EMBL" id="BARV01036340">
    <property type="protein sequence ID" value="GAI52942.1"/>
    <property type="molecule type" value="Genomic_DNA"/>
</dbReference>
<proteinExistence type="predicted"/>
<organism evidence="1">
    <name type="scientific">marine sediment metagenome</name>
    <dbReference type="NCBI Taxonomy" id="412755"/>
    <lineage>
        <taxon>unclassified sequences</taxon>
        <taxon>metagenomes</taxon>
        <taxon>ecological metagenomes</taxon>
    </lineage>
</organism>
<dbReference type="AlphaFoldDB" id="X1P9F0"/>